<dbReference type="NCBIfam" id="TIGR03347">
    <property type="entry name" value="VI_chp_1"/>
    <property type="match status" value="1"/>
</dbReference>
<gene>
    <name evidence="2" type="ORF">Thiowin_01590</name>
</gene>
<feature type="compositionally biased region" description="Polar residues" evidence="1">
    <location>
        <begin position="1"/>
        <end position="14"/>
    </location>
</feature>
<dbReference type="PANTHER" id="PTHR35564:SF3">
    <property type="entry name" value="TYPE VI SECRETION SYSTEM BASEPLATE SUBUNIT TSSG"/>
    <property type="match status" value="1"/>
</dbReference>
<proteinExistence type="predicted"/>
<organism evidence="2 3">
    <name type="scientific">Thiorhodovibrio winogradskyi</name>
    <dbReference type="NCBI Taxonomy" id="77007"/>
    <lineage>
        <taxon>Bacteria</taxon>
        <taxon>Pseudomonadati</taxon>
        <taxon>Pseudomonadota</taxon>
        <taxon>Gammaproteobacteria</taxon>
        <taxon>Chromatiales</taxon>
        <taxon>Chromatiaceae</taxon>
        <taxon>Thiorhodovibrio</taxon>
    </lineage>
</organism>
<name>A0ABZ0S7M6_9GAMM</name>
<dbReference type="EMBL" id="CP121472">
    <property type="protein sequence ID" value="WPL16623.1"/>
    <property type="molecule type" value="Genomic_DNA"/>
</dbReference>
<evidence type="ECO:0000313" key="3">
    <source>
        <dbReference type="Proteomes" id="UP001432180"/>
    </source>
</evidence>
<evidence type="ECO:0000313" key="2">
    <source>
        <dbReference type="EMBL" id="WPL16623.1"/>
    </source>
</evidence>
<dbReference type="PANTHER" id="PTHR35564">
    <property type="match status" value="1"/>
</dbReference>
<accession>A0ABZ0S7M6</accession>
<dbReference type="Pfam" id="PF06996">
    <property type="entry name" value="T6SS_TssG"/>
    <property type="match status" value="1"/>
</dbReference>
<protein>
    <submittedName>
        <fullName evidence="2">Type VI secretion protein, family</fullName>
    </submittedName>
</protein>
<dbReference type="InterPro" id="IPR010732">
    <property type="entry name" value="T6SS_TssG-like"/>
</dbReference>
<sequence>MADTPGRSNATLSPPGSAEKASPKTALIKTASTKKGKEVRVLERLLENPRAFSFVQGVKVLRQAHGSPGMPGLVGFLHNQLRVRPELSLGFPATDMTAIREIVKPDPKDAQQEGAQQADQEYKTDREVERRFEITATFLGLYGPSSPLPTFYTEELLDEQRQDQSAARDFLDIVNHGFFVLYCLADLHYNLVRRVCTENDDEIVKLFYRLAGLGHEEMLGRPLRDPGALMRAIGLLTQFPRSAAGLEHLLADRIGVPVEVVQCEPRKARIPTDQRCALGTETGFLGASSYLGSEALDVNSKIRLRIGDMGATAFRRYRFGTSDYQELLAVICFFCTQPVEFDLEFILAADEAEPACLGAGDWSTLGCATWMAPPAGSRVAACYKDCRQHLSYSSS</sequence>
<dbReference type="Proteomes" id="UP001432180">
    <property type="component" value="Chromosome"/>
</dbReference>
<reference evidence="2 3" key="1">
    <citation type="journal article" date="2023" name="Microorganisms">
        <title>Thiorhodovibrio frisius and Trv. litoralis spp. nov., Two Novel Members from a Clade of Fastidious Purple Sulfur Bacteria That Exhibit Unique Red-Shifted Light-Harvesting Capabilities.</title>
        <authorList>
            <person name="Methner A."/>
            <person name="Kuzyk S.B."/>
            <person name="Petersen J."/>
            <person name="Bauer S."/>
            <person name="Brinkmann H."/>
            <person name="Sichau K."/>
            <person name="Wanner G."/>
            <person name="Wolf J."/>
            <person name="Neumann-Schaal M."/>
            <person name="Henke P."/>
            <person name="Tank M."/>
            <person name="Sproer C."/>
            <person name="Bunk B."/>
            <person name="Overmann J."/>
        </authorList>
    </citation>
    <scope>NUCLEOTIDE SEQUENCE [LARGE SCALE GENOMIC DNA]</scope>
    <source>
        <strain evidence="2 3">DSM 6702</strain>
    </source>
</reference>
<keyword evidence="3" id="KW-1185">Reference proteome</keyword>
<evidence type="ECO:0000256" key="1">
    <source>
        <dbReference type="SAM" id="MobiDB-lite"/>
    </source>
</evidence>
<feature type="region of interest" description="Disordered" evidence="1">
    <location>
        <begin position="1"/>
        <end position="33"/>
    </location>
</feature>